<dbReference type="AlphaFoldDB" id="A0A5J4ZCS1"/>
<organism evidence="2 3">
    <name type="scientific">Nyssa sinensis</name>
    <dbReference type="NCBI Taxonomy" id="561372"/>
    <lineage>
        <taxon>Eukaryota</taxon>
        <taxon>Viridiplantae</taxon>
        <taxon>Streptophyta</taxon>
        <taxon>Embryophyta</taxon>
        <taxon>Tracheophyta</taxon>
        <taxon>Spermatophyta</taxon>
        <taxon>Magnoliopsida</taxon>
        <taxon>eudicotyledons</taxon>
        <taxon>Gunneridae</taxon>
        <taxon>Pentapetalae</taxon>
        <taxon>asterids</taxon>
        <taxon>Cornales</taxon>
        <taxon>Nyssaceae</taxon>
        <taxon>Nyssa</taxon>
    </lineage>
</organism>
<dbReference type="Proteomes" id="UP000325577">
    <property type="component" value="Linkage Group LG9"/>
</dbReference>
<evidence type="ECO:0000313" key="3">
    <source>
        <dbReference type="Proteomes" id="UP000325577"/>
    </source>
</evidence>
<evidence type="ECO:0000313" key="2">
    <source>
        <dbReference type="EMBL" id="KAA8516240.1"/>
    </source>
</evidence>
<feature type="region of interest" description="Disordered" evidence="1">
    <location>
        <begin position="71"/>
        <end position="100"/>
    </location>
</feature>
<reference evidence="2 3" key="1">
    <citation type="submission" date="2019-09" db="EMBL/GenBank/DDBJ databases">
        <title>A chromosome-level genome assembly of the Chinese tupelo Nyssa sinensis.</title>
        <authorList>
            <person name="Yang X."/>
            <person name="Kang M."/>
            <person name="Yang Y."/>
            <person name="Xiong H."/>
            <person name="Wang M."/>
            <person name="Zhang Z."/>
            <person name="Wang Z."/>
            <person name="Wu H."/>
            <person name="Ma T."/>
            <person name="Liu J."/>
            <person name="Xi Z."/>
        </authorList>
    </citation>
    <scope>NUCLEOTIDE SEQUENCE [LARGE SCALE GENOMIC DNA]</scope>
    <source>
        <strain evidence="2">J267</strain>
        <tissue evidence="2">Leaf</tissue>
    </source>
</reference>
<evidence type="ECO:0000256" key="1">
    <source>
        <dbReference type="SAM" id="MobiDB-lite"/>
    </source>
</evidence>
<feature type="compositionally biased region" description="Low complexity" evidence="1">
    <location>
        <begin position="74"/>
        <end position="87"/>
    </location>
</feature>
<gene>
    <name evidence="2" type="ORF">F0562_019419</name>
</gene>
<accession>A0A5J4ZCS1</accession>
<protein>
    <submittedName>
        <fullName evidence="2">Uncharacterized protein</fullName>
    </submittedName>
</protein>
<name>A0A5J4ZCS1_9ASTE</name>
<dbReference type="EMBL" id="CM018052">
    <property type="protein sequence ID" value="KAA8516240.1"/>
    <property type="molecule type" value="Genomic_DNA"/>
</dbReference>
<proteinExistence type="predicted"/>
<sequence length="100" mass="11155">MALAVWSLSARNSDPPVLQDLEYYLRSSVIPIFRFVIKSVRDLNCPRGPIFMLLIILGLIRIPSQALRASRAMPPELAEPTNPELAEPTPPELAEPTFQS</sequence>
<keyword evidence="3" id="KW-1185">Reference proteome</keyword>